<gene>
    <name evidence="6" type="ORF">SAMN04488021_12221</name>
</gene>
<dbReference type="InterPro" id="IPR001173">
    <property type="entry name" value="Glyco_trans_2-like"/>
</dbReference>
<evidence type="ECO:0000256" key="2">
    <source>
        <dbReference type="ARBA" id="ARBA00022676"/>
    </source>
</evidence>
<evidence type="ECO:0000313" key="6">
    <source>
        <dbReference type="EMBL" id="SFH61998.1"/>
    </source>
</evidence>
<dbReference type="Pfam" id="PF00535">
    <property type="entry name" value="Glycos_transf_2"/>
    <property type="match status" value="1"/>
</dbReference>
<sequence>MTRPPAPPDGQAVAPLPPDSPAPIRAESWALCVATYNRGDMLAACVRHALQSTLPPTEIVIVDASDDWQQTRSGIEAVIAETRACSLHYEPARRKSASAQRNQAIALASADILFLIDDDAMLHPQTAGRIMDYYRADSQQRIVAISCCNTPLQATTEAVGDLKQTNRAGALISGRPPAVQRLIDGLLRHALMIPADQRFVRYDSPGRRWQGDTALPEGLGRVDFIVGFAMTVRRRVALSEPFDDGLVGSSIAEDLDASYRYGRHGVLAFAPDAPIHHLEAAAGRDRRRVNTALALLNIAYFVRRNSDRQSRDFARYGLWYLRMLLAELPKDLAGGRWSLPQVRGALLAGRNLPALLRQPRAGLPEWYQDRQTRLMTGAQPGRGQNHTTAPDPGANG</sequence>
<dbReference type="EMBL" id="FOPU01000022">
    <property type="protein sequence ID" value="SFH61998.1"/>
    <property type="molecule type" value="Genomic_DNA"/>
</dbReference>
<dbReference type="Gene3D" id="3.90.550.10">
    <property type="entry name" value="Spore Coat Polysaccharide Biosynthesis Protein SpsA, Chain A"/>
    <property type="match status" value="1"/>
</dbReference>
<feature type="domain" description="Glycosyltransferase 2-like" evidence="5">
    <location>
        <begin position="32"/>
        <end position="137"/>
    </location>
</feature>
<evidence type="ECO:0000313" key="7">
    <source>
        <dbReference type="Proteomes" id="UP000183635"/>
    </source>
</evidence>
<proteinExistence type="inferred from homology"/>
<dbReference type="Proteomes" id="UP000183635">
    <property type="component" value="Unassembled WGS sequence"/>
</dbReference>
<dbReference type="RefSeq" id="WP_083412788.1">
    <property type="nucleotide sequence ID" value="NZ_FOPU01000022.1"/>
</dbReference>
<organism evidence="6 7">
    <name type="scientific">Paracoccus aminovorans</name>
    <dbReference type="NCBI Taxonomy" id="34004"/>
    <lineage>
        <taxon>Bacteria</taxon>
        <taxon>Pseudomonadati</taxon>
        <taxon>Pseudomonadota</taxon>
        <taxon>Alphaproteobacteria</taxon>
        <taxon>Rhodobacterales</taxon>
        <taxon>Paracoccaceae</taxon>
        <taxon>Paracoccus</taxon>
    </lineage>
</organism>
<accession>A0A1I3BI97</accession>
<evidence type="ECO:0000256" key="1">
    <source>
        <dbReference type="ARBA" id="ARBA00006739"/>
    </source>
</evidence>
<dbReference type="GO" id="GO:0016757">
    <property type="term" value="F:glycosyltransferase activity"/>
    <property type="evidence" value="ECO:0007669"/>
    <property type="project" value="UniProtKB-KW"/>
</dbReference>
<comment type="similarity">
    <text evidence="1">Belongs to the glycosyltransferase 2 family.</text>
</comment>
<dbReference type="InterPro" id="IPR029044">
    <property type="entry name" value="Nucleotide-diphossugar_trans"/>
</dbReference>
<dbReference type="CDD" id="cd00761">
    <property type="entry name" value="Glyco_tranf_GTA_type"/>
    <property type="match status" value="1"/>
</dbReference>
<evidence type="ECO:0000256" key="3">
    <source>
        <dbReference type="ARBA" id="ARBA00022679"/>
    </source>
</evidence>
<protein>
    <submittedName>
        <fullName evidence="6">Glycosyltransferase involved in cell wall bisynthesis</fullName>
    </submittedName>
</protein>
<dbReference type="OrthoDB" id="8404680at2"/>
<name>A0A1I3BI97_9RHOB</name>
<keyword evidence="7" id="KW-1185">Reference proteome</keyword>
<reference evidence="6 7" key="1">
    <citation type="submission" date="2016-10" db="EMBL/GenBank/DDBJ databases">
        <authorList>
            <person name="de Groot N.N."/>
        </authorList>
    </citation>
    <scope>NUCLEOTIDE SEQUENCE [LARGE SCALE GENOMIC DNA]</scope>
    <source>
        <strain evidence="6 7">DSM 8537</strain>
    </source>
</reference>
<dbReference type="STRING" id="34004.SAMN04488021_12221"/>
<dbReference type="PANTHER" id="PTHR43179">
    <property type="entry name" value="RHAMNOSYLTRANSFERASE WBBL"/>
    <property type="match status" value="1"/>
</dbReference>
<evidence type="ECO:0000256" key="4">
    <source>
        <dbReference type="SAM" id="MobiDB-lite"/>
    </source>
</evidence>
<dbReference type="AlphaFoldDB" id="A0A1I3BI97"/>
<evidence type="ECO:0000259" key="5">
    <source>
        <dbReference type="Pfam" id="PF00535"/>
    </source>
</evidence>
<keyword evidence="3 6" id="KW-0808">Transferase</keyword>
<keyword evidence="2" id="KW-0328">Glycosyltransferase</keyword>
<feature type="region of interest" description="Disordered" evidence="4">
    <location>
        <begin position="375"/>
        <end position="396"/>
    </location>
</feature>
<dbReference type="PANTHER" id="PTHR43179:SF12">
    <property type="entry name" value="GALACTOFURANOSYLTRANSFERASE GLFT2"/>
    <property type="match status" value="1"/>
</dbReference>
<dbReference type="SUPFAM" id="SSF53448">
    <property type="entry name" value="Nucleotide-diphospho-sugar transferases"/>
    <property type="match status" value="1"/>
</dbReference>